<dbReference type="AlphaFoldDB" id="B9J0D2"/>
<dbReference type="KEGG" id="bcq:BCQ_4436"/>
<dbReference type="InterPro" id="IPR058053">
    <property type="entry name" value="RamC_C"/>
</dbReference>
<feature type="domain" description="Protein kinase" evidence="1">
    <location>
        <begin position="216"/>
        <end position="477"/>
    </location>
</feature>
<dbReference type="HOGENOM" id="CLU_014914_1_0_9"/>
<dbReference type="GO" id="GO:0031179">
    <property type="term" value="P:peptide modification"/>
    <property type="evidence" value="ECO:0007669"/>
    <property type="project" value="InterPro"/>
</dbReference>
<dbReference type="InterPro" id="IPR011009">
    <property type="entry name" value="Kinase-like_dom_sf"/>
</dbReference>
<reference evidence="2 3" key="1">
    <citation type="journal article" date="2009" name="J. Bacteriol.">
        <title>Complete genome sequence of the extremophilic Bacillus cereus strain Q1 with industrial applications.</title>
        <authorList>
            <person name="Xiong Z."/>
            <person name="Jiang Y."/>
            <person name="Qi D."/>
            <person name="Lu H."/>
            <person name="Yang F."/>
            <person name="Yang J."/>
            <person name="Chen L."/>
            <person name="Sun L."/>
            <person name="Xu X."/>
            <person name="Xue Y."/>
            <person name="Zhu Y."/>
            <person name="Jin Q."/>
        </authorList>
    </citation>
    <scope>NUCLEOTIDE SEQUENCE [LARGE SCALE GENOMIC DNA]</scope>
    <source>
        <strain evidence="2 3">Q1</strain>
    </source>
</reference>
<dbReference type="Proteomes" id="UP000000441">
    <property type="component" value="Chromosome"/>
</dbReference>
<dbReference type="EMBL" id="CP000227">
    <property type="protein sequence ID" value="ACM14862.1"/>
    <property type="molecule type" value="Genomic_DNA"/>
</dbReference>
<organism evidence="2 3">
    <name type="scientific">Bacillus cereus (strain Q1)</name>
    <dbReference type="NCBI Taxonomy" id="361100"/>
    <lineage>
        <taxon>Bacteria</taxon>
        <taxon>Bacillati</taxon>
        <taxon>Bacillota</taxon>
        <taxon>Bacilli</taxon>
        <taxon>Bacillales</taxon>
        <taxon>Bacillaceae</taxon>
        <taxon>Bacillus</taxon>
        <taxon>Bacillus cereus group</taxon>
    </lineage>
</organism>
<dbReference type="CDD" id="cd04791">
    <property type="entry name" value="LanC_SerThrkinase"/>
    <property type="match status" value="1"/>
</dbReference>
<dbReference type="GO" id="GO:0005524">
    <property type="term" value="F:ATP binding"/>
    <property type="evidence" value="ECO:0007669"/>
    <property type="project" value="InterPro"/>
</dbReference>
<dbReference type="GO" id="GO:0004672">
    <property type="term" value="F:protein kinase activity"/>
    <property type="evidence" value="ECO:0007669"/>
    <property type="project" value="InterPro"/>
</dbReference>
<dbReference type="InterPro" id="IPR000719">
    <property type="entry name" value="Prot_kinase_dom"/>
</dbReference>
<dbReference type="InterPro" id="IPR057929">
    <property type="entry name" value="RamC_N"/>
</dbReference>
<gene>
    <name evidence="2" type="ordered locus">BCQ_4436</name>
</gene>
<evidence type="ECO:0000259" key="1">
    <source>
        <dbReference type="PROSITE" id="PS50011"/>
    </source>
</evidence>
<sequence length="849" mass="98574">MNNLNERDLSQMNDSFFYYSQNNKTEKNIYIKNSFMKDVSCDYNFFTQFDLSLKPLPRQGWKIHISCYYDNYQDILNIVSDYCFRNKITFKYINNTNILFSLLEKSANRFSAGKYITIYPDDEKSFKYILESLYDELKLFNGPYILTDKRYLDAKVIYYRYGLINPQSDSYQDYLIGPDGETIKDLKDCYYFQPDFVTPPFSEELIQEPKYLSKKYLVESAININNSGGIYIAYAKEMHKKVVLKEARPYVGISEELTSIYFRKNEKRNLGILASSPYTPNIIDEFWEWEHYYIALEYIEGINFSDYAASAGPAVMHKENKQELIHCYKKIKEIFINILKAVIEFHKSEIVLGDISSDNIIVNNTSITFIDLEDAQLIDKKPQFNAKTVGFYNEGIDELSLKNQDKQKLGYLFLNMFSNSNKLLYLDRTGGMTDRIFQSFAIEYQVPKIFVEIINLLIKSKNIELEYVLKLLENDNLKVTYDNAIKKEIYPCLSEEINSLKNTIQYHYNKHSKAFYPINSPEKNDYSLLYGYPLISLMGGIHISEENHMKDQILKINDISLANGISGYLFYKSLIGQFKDIESYIKKIDNEIKHLSDINIRNGLCGIGITYLHMYKKSQDKSFLTKAIDLEKRIQKLVISELEKDLIGINLGLLDGLTGVAYFYTYLYEFTLETKYLVLSESLIKKILSHKKNIFKGISLPIKSNSNVFSPYLANGGAGLVKTIIRHLNYSTASKDVFEKYLLLLLDGIDSKFASNPSYFYGLAGIGDAFLDAYHYFNNELYLQKAYEIFQSIQLFKVPFEGNHYYPGVDLLNLGLDFEKGLAGILYFYKKLNQTMKSKDNSLLQNTSC</sequence>
<dbReference type="Pfam" id="PF05147">
    <property type="entry name" value="LANC_like"/>
    <property type="match status" value="1"/>
</dbReference>
<dbReference type="SUPFAM" id="SSF158745">
    <property type="entry name" value="LanC-like"/>
    <property type="match status" value="1"/>
</dbReference>
<dbReference type="InterPro" id="IPR038498">
    <property type="entry name" value="OspF/SpvC_sf"/>
</dbReference>
<dbReference type="InterPro" id="IPR007822">
    <property type="entry name" value="LANC-like"/>
</dbReference>
<dbReference type="Gene3D" id="3.30.2430.10">
    <property type="entry name" value="phosphothreonine lyase"/>
    <property type="match status" value="1"/>
</dbReference>
<dbReference type="PROSITE" id="PS50011">
    <property type="entry name" value="PROTEIN_KINASE_DOM"/>
    <property type="match status" value="1"/>
</dbReference>
<keyword evidence="2" id="KW-0418">Kinase</keyword>
<keyword evidence="2" id="KW-0808">Transferase</keyword>
<dbReference type="Pfam" id="PF25816">
    <property type="entry name" value="RamC_N"/>
    <property type="match status" value="1"/>
</dbReference>
<dbReference type="Gene3D" id="1.10.510.10">
    <property type="entry name" value="Transferase(Phosphotransferase) domain 1"/>
    <property type="match status" value="1"/>
</dbReference>
<evidence type="ECO:0000313" key="2">
    <source>
        <dbReference type="EMBL" id="ACM14862.1"/>
    </source>
</evidence>
<accession>B9J0D2</accession>
<dbReference type="SUPFAM" id="SSF56112">
    <property type="entry name" value="Protein kinase-like (PK-like)"/>
    <property type="match status" value="1"/>
</dbReference>
<dbReference type="SMART" id="SM01260">
    <property type="entry name" value="LANC_like"/>
    <property type="match status" value="1"/>
</dbReference>
<proteinExistence type="predicted"/>
<evidence type="ECO:0000313" key="3">
    <source>
        <dbReference type="Proteomes" id="UP000000441"/>
    </source>
</evidence>
<dbReference type="Gene3D" id="3.30.200.20">
    <property type="entry name" value="Phosphorylase Kinase, domain 1"/>
    <property type="match status" value="1"/>
</dbReference>
<name>B9J0D2_BACCQ</name>
<protein>
    <submittedName>
        <fullName evidence="2">Protein kinase domain protein</fullName>
    </submittedName>
</protein>
<dbReference type="Gene3D" id="1.50.10.20">
    <property type="match status" value="1"/>
</dbReference>